<evidence type="ECO:0000313" key="1">
    <source>
        <dbReference type="EMBL" id="CAI2767063.1"/>
    </source>
</evidence>
<accession>A0A9W4THI2</accession>
<gene>
    <name evidence="1" type="ORF">TRV642_2167</name>
</gene>
<reference evidence="1" key="1">
    <citation type="submission" date="2022-09" db="EMBL/GenBank/DDBJ databases">
        <authorList>
            <person name="Duchaud E."/>
        </authorList>
    </citation>
    <scope>NUCLEOTIDE SEQUENCE</scope>
    <source>
        <strain evidence="1">TRV642</strain>
    </source>
</reference>
<dbReference type="EMBL" id="OX336425">
    <property type="protein sequence ID" value="CAI2767063.1"/>
    <property type="molecule type" value="Genomic_DNA"/>
</dbReference>
<evidence type="ECO:0008006" key="3">
    <source>
        <dbReference type="Google" id="ProtNLM"/>
    </source>
</evidence>
<protein>
    <recommendedName>
        <fullName evidence="3">LysM domain-containing protein</fullName>
    </recommendedName>
</protein>
<name>A0A9W4THI2_9FLAO</name>
<evidence type="ECO:0000313" key="2">
    <source>
        <dbReference type="Proteomes" id="UP001152749"/>
    </source>
</evidence>
<sequence>MANEKNPTLKTLYQEIQTNIEKGNGTCTLVPDVLDTTDTIGKFYSDITLSGTLTVNNATLSPSTWDDKLTAFKLLGDTTSFGVGDMGISIIFATDDIGLYSKLDATLSNGTWAINGIDWFSISSPFIGVQVYDNNMPVIGAMGGTIAVSSAVNVALQMVYPIANNIWLFQGNFNEPYPSISNFYQLVGGVNLTSALPQPFSTLSTLGLKTIDISYNSSKTRVDYIAVNISTPPDYNWQILPGLAVSGIDIKCLVLGFGATGGITTQFTITGNFTIGPPKSNNVMLTAQVPNFKASVQLIDGTIQLGDLLTMFWTGTTIDLQSEITVLEVQIDPSAKNYILNCTVVTDWVFFTITSPNLSFTMKGLALNISSQQGVTTGEISGQFHIGPDTPDSGVDLTTFAKYDGDTWIFGASTGADQVISLGDIAVTFLQAFGMGYDTIPSWVKDNLPSISNVSFTDILPNDKAKSSTYNVKGDVAWHLQYSSFNLDLSANVDITYTDGKTSGTITGTADAKQMLGLTFIVGYKFGTPDTEVYLKIPEFASTITYTSNIKYDIIDIKFDKISLGEIVSTLVGTFSPGFSLSAPWNILNSIDLSNFEFTYTRYKDSAQSSIVATIPIKVDLGFINIKSLKITKDDSVTGSGVYIFIEGTFLGLPIGSDSPLQKDGKGSDATKMPAVPGMGSEFFDLKLLAMGQHVTMYDVPSLDSVDAAITALSTAFTTTSDESSTAIPVPAATATTKPGTLVFDQNSNWLIGTDFTVAKFYRIAAVFNDPNMYGLLVGVSKDAGAFKNLQFEILYKKINDSIGMYQIDLQLPDQFRHLEFGAVSITLPIIGVKVYTNGNFYLDFGFPASITDFSRSFSVQVFPFVGFGGFYFGYLSGATSTSVPATKCGVFNPVIEFGLGLSLGVGKTVDQGILKAGLSLTAVGIFQGVLGFFTANTSLQTNDDTYFKIQGTFGLTGHIYGEINFAIISARLDIMAYAYITLIIESYKKIPITFEAGVSVKLTVKINLGLFSIKVSLHFSATISASFVIGSDTSASAPWNICPIKGSGERLSLDMASRTFNAMSLDTAPVYLKWQPIQPATKVPLDLLFFPQLTVSGESGSAGPQYASMLYINTDPNDNSLAALTEGVLYWAINALIGNTSENTGMNWLKEQEITAYQISTLLCYFNTRPNHVAPFNYINATNNDIRTFFSTYFQLNIRAVDATQSGSMDAAVFPVVPELILNTDLNGTIGTPVNFATQNMTGTQNYISDITVLLASSAVDYQSNITAEYYDSSDCSNVSDPTYEEQHNLSFPTFMFTDFVALLAKQALQAAADYLDKQETLSAKVSDVVSNAVTDSVQGIGGMASRFMLHGLRLPQPPDASKGVTKPLYVLTGQQIAIPSALKAGDKYSVLLQNPNAPWITMVSGTNNVLTITIDDSEIQHIHDVATITLSPTLSYGPTALINYNDTPQTFSLGAPALWQYPGDFYSGITNQPVIWKLPSNLTTIFAEEGNWLFDVKTLTTTDTGTTKATVKNYTWGTVVNFALQKITAVDGQITPLSNNMYNLVGADDAGTVFLQELLTYLNTHGDSDGIKTIQQIQILYQPDPTENGNGGYISDLNGGYKTAIVQANLSTETNPAEAMFARSFIAEIPERDYNTLNNAGDFIKLLWECSIVRSGGFYFYYNNSENKGLPDTLFAGNGIANIALVVTYDNLILSPFVNSVVIGDTIDTTNTSVYVQSPDTAPIAQQYTTRVATLLPGTVGYEVSRKNPGDYVPTQPVPTLAEDQIYLQTQFNLIGLTVPAIPAYINPTPAGPVDSMDDEAIQNTKNGNASANDDVEDWNYSAVVPYYKYVQPQGTDPKYPNPYAGIGTTVQMVMNWQDMFGNVPPKGTTPLNASMQLLYADAIIALSQWPSVSVSYLFSPVSGKPNIGLNFNFNTVRYIGDGAQNNAQIDIITFMNIYYQLSNSDMVIHYTTTVEDQANTQGVITPTDHSIVNSDVLNHFINPIIVYLNAIIAGQTPVAVQTYTINSAISTTNIITLPEISLVSTSLTMKRVANLDPNFVNVAGVALSSTVIQPLSENGVNAMLALTYFAEQFEAAFINQPNTGIVLKAATGANLTKGNSDTTANAPLWMVRFDSTGVNGLKFGFNNQQVYYFAPIPLATSLQSFSAKINSYQQGKPYPADNGITKNYTSIDMDSWGLQFLQAVDKFLSPSYSVPAFLLTANDVFAGDPDYLQLILDAKQKLAEAIEGTIDFIIEPSAGKEPSNIGNAQEKWKQQILIQLANAYRYIASAQTTASISSAYKGAEYANSNNVPPQQPYVPSLYGKMLGLDPTAAGSDTILKSTEYSLSTAKVPTANGNSWLTYMFEAKDAAESRSFSFSEMEYNVSHLEFDITQIPDLADYLASSWLTFIVPLDGQIDHKDSPLANMSDVGETAIPVPLRAYPTPPSISAQNFDYPVNEFTQLQPITIAEARQWEYYYTYQNPSAAQDTIVTEIQFNVTDQNQSFYASANTPNLGLYQAFAQFIDSYPLINADFDNCLALLTPATLKADSTLAINARYAMLAFIDIVNQVADQWSVTNQVNPRKTTLGARAFSTAPAPPFTLSYTITESPQEETEYLIVTIDSTNQQSANVTIDVSITGYTSEPIEGKTNEYLYYTTDNEGNKIYLLYEDRNNDPSRTVQLNDLDILTAQNAWSSVAVIRNEELLQNEDGTWQTTNKSFIYQTPQVMFYNKLIPLLNANNAIDINTIATPTYPVQPTRTLNVQLLALFDALTENIDPAITGFTIKMQCDYSYVIPGTTFPVDIPVLLVTPTELTVADHGKSMADLISGGINSWIESNSPQTNAGAYTFMLTAYSVTDSYVPILQIPLTLSLTAITII</sequence>
<dbReference type="KEGG" id="fcs:TRV642_2167"/>
<dbReference type="Proteomes" id="UP001152749">
    <property type="component" value="Chromosome"/>
</dbReference>
<proteinExistence type="predicted"/>
<organism evidence="1 2">
    <name type="scientific">Flavobacterium collinsii</name>
    <dbReference type="NCBI Taxonomy" id="1114861"/>
    <lineage>
        <taxon>Bacteria</taxon>
        <taxon>Pseudomonadati</taxon>
        <taxon>Bacteroidota</taxon>
        <taxon>Flavobacteriia</taxon>
        <taxon>Flavobacteriales</taxon>
        <taxon>Flavobacteriaceae</taxon>
        <taxon>Flavobacterium</taxon>
    </lineage>
</organism>
<dbReference type="RefSeq" id="WP_263362948.1">
    <property type="nucleotide sequence ID" value="NZ_OX336425.1"/>
</dbReference>